<reference evidence="1" key="1">
    <citation type="submission" date="2022-10" db="EMBL/GenBank/DDBJ databases">
        <title>Adaptive evolution leads to modifications in subtelomeric GC content in a zoonotic Cryptosporidium species.</title>
        <authorList>
            <person name="Li J."/>
            <person name="Feng Y."/>
            <person name="Xiao L."/>
        </authorList>
    </citation>
    <scope>NUCLEOTIDE SEQUENCE</scope>
    <source>
        <strain evidence="1">33844</strain>
    </source>
</reference>
<comment type="caution">
    <text evidence="1">The sequence shown here is derived from an EMBL/GenBank/DDBJ whole genome shotgun (WGS) entry which is preliminary data.</text>
</comment>
<name>A0A9D5HZA4_9CRYT</name>
<accession>A0A9D5HZA4</accession>
<protein>
    <submittedName>
        <fullName evidence="1">Uncharacterized protein</fullName>
    </submittedName>
</protein>
<gene>
    <name evidence="1" type="ORF">OJ253_1179</name>
</gene>
<evidence type="ECO:0000313" key="1">
    <source>
        <dbReference type="EMBL" id="KAJ1610337.1"/>
    </source>
</evidence>
<dbReference type="OrthoDB" id="342255at2759"/>
<dbReference type="Proteomes" id="UP001067231">
    <property type="component" value="Unassembled WGS sequence"/>
</dbReference>
<dbReference type="EMBL" id="JAPCXC010000025">
    <property type="protein sequence ID" value="KAJ1610337.1"/>
    <property type="molecule type" value="Genomic_DNA"/>
</dbReference>
<dbReference type="AlphaFoldDB" id="A0A9D5HZA4"/>
<sequence length="323" mass="37247">MPNSLLNNHEFVLGGGERMSLYDILKVIKEKIVNRSGKLITRRSKTNNASSYQMDESQVNKKLSFSYDEYANPILSRFNKKLQLFSKNEIKDIDFDFKKMPKNFKQKKIRSHEAEKTEEILGTSDKKMTSNDLLEQLEFARKLGEDRIHRANAYSSNLLCFVKSKAMEEVVEFILNDLKKEETAILIGYGSNLKYINDSYELSLSEVYLQARSKATSIVRYQKNQLINESWTKNRAFIDESDNDLECNIHALSDLKLQGNSDLNELLNSIGTNSSFIESTIDYLISRTCDVSLEIERNLTGSLNKNKINVNTGVHRWDQKKTH</sequence>
<proteinExistence type="predicted"/>
<organism evidence="1">
    <name type="scientific">Cryptosporidium canis</name>
    <dbReference type="NCBI Taxonomy" id="195482"/>
    <lineage>
        <taxon>Eukaryota</taxon>
        <taxon>Sar</taxon>
        <taxon>Alveolata</taxon>
        <taxon>Apicomplexa</taxon>
        <taxon>Conoidasida</taxon>
        <taxon>Coccidia</taxon>
        <taxon>Eucoccidiorida</taxon>
        <taxon>Eimeriorina</taxon>
        <taxon>Cryptosporidiidae</taxon>
        <taxon>Cryptosporidium</taxon>
    </lineage>
</organism>